<dbReference type="PANTHER" id="PTHR47076">
    <property type="entry name" value="NHL DOMAIN PROTEIN"/>
    <property type="match status" value="1"/>
</dbReference>
<evidence type="ECO:0000313" key="3">
    <source>
        <dbReference type="Proteomes" id="UP000594263"/>
    </source>
</evidence>
<name>A0A7N0REX7_KALFE</name>
<sequence length="212" mass="23924">MEKVSHRSLVLQSFPRPGFSRFTISLTKSIDADDDFHEAAFAERGCCFWVPGFPGSGRDGGLVWWERIRPGEAREVAEGGASGSSKWWRAVMKVREWSELVVGPRWKTFIRRFGRNRVGNNRVGAEGTDSESDSGRWRSLPFTHPATMETLSMECEEPGEGGFGPVCEIEAVLPPPGAGLEAELPPLRPLRDRQIELRRRHGEAPRLRRLRR</sequence>
<feature type="region of interest" description="Disordered" evidence="1">
    <location>
        <begin position="191"/>
        <end position="212"/>
    </location>
</feature>
<keyword evidence="3" id="KW-1185">Reference proteome</keyword>
<feature type="region of interest" description="Disordered" evidence="1">
    <location>
        <begin position="121"/>
        <end position="141"/>
    </location>
</feature>
<dbReference type="Proteomes" id="UP000594263">
    <property type="component" value="Unplaced"/>
</dbReference>
<dbReference type="PANTHER" id="PTHR47076:SF1">
    <property type="entry name" value="NHL DOMAIN PROTEIN"/>
    <property type="match status" value="1"/>
</dbReference>
<dbReference type="AlphaFoldDB" id="A0A7N0REX7"/>
<protein>
    <submittedName>
        <fullName evidence="2">Uncharacterized protein</fullName>
    </submittedName>
</protein>
<proteinExistence type="predicted"/>
<evidence type="ECO:0000256" key="1">
    <source>
        <dbReference type="SAM" id="MobiDB-lite"/>
    </source>
</evidence>
<organism evidence="2 3">
    <name type="scientific">Kalanchoe fedtschenkoi</name>
    <name type="common">Lavender scallops</name>
    <name type="synonym">South American air plant</name>
    <dbReference type="NCBI Taxonomy" id="63787"/>
    <lineage>
        <taxon>Eukaryota</taxon>
        <taxon>Viridiplantae</taxon>
        <taxon>Streptophyta</taxon>
        <taxon>Embryophyta</taxon>
        <taxon>Tracheophyta</taxon>
        <taxon>Spermatophyta</taxon>
        <taxon>Magnoliopsida</taxon>
        <taxon>eudicotyledons</taxon>
        <taxon>Gunneridae</taxon>
        <taxon>Pentapetalae</taxon>
        <taxon>Saxifragales</taxon>
        <taxon>Crassulaceae</taxon>
        <taxon>Kalanchoe</taxon>
    </lineage>
</organism>
<dbReference type="Gramene" id="Kaladp0008s0470.1.v1.1">
    <property type="protein sequence ID" value="Kaladp0008s0470.1.v1.1"/>
    <property type="gene ID" value="Kaladp0008s0470.v1.1"/>
</dbReference>
<feature type="compositionally biased region" description="Basic and acidic residues" evidence="1">
    <location>
        <begin position="191"/>
        <end position="206"/>
    </location>
</feature>
<accession>A0A7N0REX7</accession>
<dbReference type="EnsemblPlants" id="Kaladp0008s0470.1.v1.1">
    <property type="protein sequence ID" value="Kaladp0008s0470.1.v1.1"/>
    <property type="gene ID" value="Kaladp0008s0470.v1.1"/>
</dbReference>
<evidence type="ECO:0000313" key="2">
    <source>
        <dbReference type="EnsemblPlants" id="Kaladp0008s0470.1.v1.1"/>
    </source>
</evidence>
<reference evidence="2" key="1">
    <citation type="submission" date="2021-01" db="UniProtKB">
        <authorList>
            <consortium name="EnsemblPlants"/>
        </authorList>
    </citation>
    <scope>IDENTIFICATION</scope>
</reference>